<evidence type="ECO:0000259" key="2">
    <source>
        <dbReference type="PROSITE" id="PS50404"/>
    </source>
</evidence>
<dbReference type="PANTHER" id="PTHR44051:SF22">
    <property type="entry name" value="DISULFIDE-BOND OXIDOREDUCTASE YGHU"/>
    <property type="match status" value="1"/>
</dbReference>
<evidence type="ECO:0000256" key="1">
    <source>
        <dbReference type="ARBA" id="ARBA00007409"/>
    </source>
</evidence>
<proteinExistence type="inferred from homology"/>
<dbReference type="PROSITE" id="PS50405">
    <property type="entry name" value="GST_CTER"/>
    <property type="match status" value="1"/>
</dbReference>
<dbReference type="AlphaFoldDB" id="A0AAD5UJP7"/>
<dbReference type="PROSITE" id="PS50404">
    <property type="entry name" value="GST_NTER"/>
    <property type="match status" value="1"/>
</dbReference>
<dbReference type="EMBL" id="JADGKB010000042">
    <property type="protein sequence ID" value="KAJ3257105.1"/>
    <property type="molecule type" value="Genomic_DNA"/>
</dbReference>
<protein>
    <recommendedName>
        <fullName evidence="6">Glutathione S-transferase</fullName>
    </recommendedName>
</protein>
<keyword evidence="5" id="KW-1185">Reference proteome</keyword>
<dbReference type="InterPro" id="IPR004046">
    <property type="entry name" value="GST_C"/>
</dbReference>
<sequence>MSTKPSLPESYVVPKVWKTPESHGAFGGMNRPTAGARTEAELPRGEHPIQLYSLGTPNGVKVTIMLEELGIPYDAWEISIMQQQQFTTGFVEINPNSKIPAMLDYSVSPPQRVFESVSILLYLAEKYGKFYPKDLRKRTEVTNWLIWQVGTAPYIGGGFGHFYKYAPVAIEYAIDRFTMETKRIIDVLDKQLEGKEYIIGDEYTIADIAIFPWIKIFYDGTGYDATEFLQVNEYKNVKRWVETLMKREGVIRGTEKKYVQGFKDIKELNKL</sequence>
<dbReference type="SUPFAM" id="SSF52833">
    <property type="entry name" value="Thioredoxin-like"/>
    <property type="match status" value="1"/>
</dbReference>
<comment type="caution">
    <text evidence="4">The sequence shown here is derived from an EMBL/GenBank/DDBJ whole genome shotgun (WGS) entry which is preliminary data.</text>
</comment>
<gene>
    <name evidence="4" type="ORF">HK103_004933</name>
</gene>
<dbReference type="InterPro" id="IPR010987">
    <property type="entry name" value="Glutathione-S-Trfase_C-like"/>
</dbReference>
<dbReference type="SFLD" id="SFLDG01151">
    <property type="entry name" value="Main.2:_Nu-like"/>
    <property type="match status" value="1"/>
</dbReference>
<dbReference type="PANTHER" id="PTHR44051">
    <property type="entry name" value="GLUTATHIONE S-TRANSFERASE-RELATED"/>
    <property type="match status" value="1"/>
</dbReference>
<accession>A0AAD5UJP7</accession>
<dbReference type="SUPFAM" id="SSF47616">
    <property type="entry name" value="GST C-terminal domain-like"/>
    <property type="match status" value="1"/>
</dbReference>
<dbReference type="InterPro" id="IPR036249">
    <property type="entry name" value="Thioredoxin-like_sf"/>
</dbReference>
<dbReference type="InterPro" id="IPR040079">
    <property type="entry name" value="Glutathione_S-Trfase"/>
</dbReference>
<dbReference type="InterPro" id="IPR004045">
    <property type="entry name" value="Glutathione_S-Trfase_N"/>
</dbReference>
<evidence type="ECO:0000313" key="4">
    <source>
        <dbReference type="EMBL" id="KAJ3257105.1"/>
    </source>
</evidence>
<comment type="similarity">
    <text evidence="1">Belongs to the GST superfamily.</text>
</comment>
<feature type="domain" description="GST C-terminal" evidence="3">
    <location>
        <begin position="134"/>
        <end position="265"/>
    </location>
</feature>
<dbReference type="CDD" id="cd03048">
    <property type="entry name" value="GST_N_Ure2p_like"/>
    <property type="match status" value="1"/>
</dbReference>
<reference evidence="4" key="1">
    <citation type="submission" date="2020-05" db="EMBL/GenBank/DDBJ databases">
        <title>Phylogenomic resolution of chytrid fungi.</title>
        <authorList>
            <person name="Stajich J.E."/>
            <person name="Amses K."/>
            <person name="Simmons R."/>
            <person name="Seto K."/>
            <person name="Myers J."/>
            <person name="Bonds A."/>
            <person name="Quandt C.A."/>
            <person name="Barry K."/>
            <person name="Liu P."/>
            <person name="Grigoriev I."/>
            <person name="Longcore J.E."/>
            <person name="James T.Y."/>
        </authorList>
    </citation>
    <scope>NUCLEOTIDE SEQUENCE</scope>
    <source>
        <strain evidence="4">PLAUS21</strain>
    </source>
</reference>
<dbReference type="SFLD" id="SFLDS00019">
    <property type="entry name" value="Glutathione_Transferase_(cytos"/>
    <property type="match status" value="1"/>
</dbReference>
<organism evidence="4 5">
    <name type="scientific">Boothiomyces macroporosus</name>
    <dbReference type="NCBI Taxonomy" id="261099"/>
    <lineage>
        <taxon>Eukaryota</taxon>
        <taxon>Fungi</taxon>
        <taxon>Fungi incertae sedis</taxon>
        <taxon>Chytridiomycota</taxon>
        <taxon>Chytridiomycota incertae sedis</taxon>
        <taxon>Chytridiomycetes</taxon>
        <taxon>Rhizophydiales</taxon>
        <taxon>Terramycetaceae</taxon>
        <taxon>Boothiomyces</taxon>
    </lineage>
</organism>
<dbReference type="InterPro" id="IPR036282">
    <property type="entry name" value="Glutathione-S-Trfase_C_sf"/>
</dbReference>
<dbReference type="NCBIfam" id="NF008731">
    <property type="entry name" value="PRK11752.1"/>
    <property type="match status" value="1"/>
</dbReference>
<dbReference type="Proteomes" id="UP001210925">
    <property type="component" value="Unassembled WGS sequence"/>
</dbReference>
<feature type="domain" description="GST N-terminal" evidence="2">
    <location>
        <begin position="46"/>
        <end position="131"/>
    </location>
</feature>
<name>A0AAD5UJP7_9FUNG</name>
<evidence type="ECO:0000259" key="3">
    <source>
        <dbReference type="PROSITE" id="PS50405"/>
    </source>
</evidence>
<dbReference type="Pfam" id="PF13409">
    <property type="entry name" value="GST_N_2"/>
    <property type="match status" value="1"/>
</dbReference>
<evidence type="ECO:0008006" key="6">
    <source>
        <dbReference type="Google" id="ProtNLM"/>
    </source>
</evidence>
<dbReference type="Pfam" id="PF00043">
    <property type="entry name" value="GST_C"/>
    <property type="match status" value="1"/>
</dbReference>
<dbReference type="Gene3D" id="3.40.30.10">
    <property type="entry name" value="Glutaredoxin"/>
    <property type="match status" value="1"/>
</dbReference>
<dbReference type="Gene3D" id="1.20.1050.10">
    <property type="match status" value="1"/>
</dbReference>
<dbReference type="SFLD" id="SFLDG00358">
    <property type="entry name" value="Main_(cytGST)"/>
    <property type="match status" value="1"/>
</dbReference>
<evidence type="ECO:0000313" key="5">
    <source>
        <dbReference type="Proteomes" id="UP001210925"/>
    </source>
</evidence>